<feature type="non-terminal residue" evidence="7">
    <location>
        <position position="1"/>
    </location>
</feature>
<keyword evidence="7" id="KW-0808">Transferase</keyword>
<dbReference type="InterPro" id="IPR001789">
    <property type="entry name" value="Sig_transdc_resp-reg_receiver"/>
</dbReference>
<keyword evidence="2" id="KW-0902">Two-component regulatory system</keyword>
<dbReference type="CDD" id="cd17546">
    <property type="entry name" value="REC_hyHK_CKI1_RcsC-like"/>
    <property type="match status" value="1"/>
</dbReference>
<reference evidence="7 8" key="1">
    <citation type="submission" date="2012-09" db="EMBL/GenBank/DDBJ databases">
        <title>Draft Genome Sequences of 6 Strains from Genus Thauera.</title>
        <authorList>
            <person name="Liu B."/>
            <person name="Shapleigh J.P."/>
            <person name="Frostegard A.H."/>
        </authorList>
    </citation>
    <scope>NUCLEOTIDE SEQUENCE [LARGE SCALE GENOMIC DNA]</scope>
    <source>
        <strain evidence="8">47Lol / DSM 12138</strain>
    </source>
</reference>
<evidence type="ECO:0000256" key="3">
    <source>
        <dbReference type="PROSITE-ProRule" id="PRU00110"/>
    </source>
</evidence>
<dbReference type="PANTHER" id="PTHR45339:SF3">
    <property type="entry name" value="HISTIDINE KINASE"/>
    <property type="match status" value="1"/>
</dbReference>
<evidence type="ECO:0000256" key="1">
    <source>
        <dbReference type="ARBA" id="ARBA00022553"/>
    </source>
</evidence>
<keyword evidence="7" id="KW-0418">Kinase</keyword>
<dbReference type="RefSeq" id="WP_004342914.1">
    <property type="nucleotide sequence ID" value="NZ_AMXE01000079.1"/>
</dbReference>
<dbReference type="Gene3D" id="3.40.50.2300">
    <property type="match status" value="1"/>
</dbReference>
<dbReference type="Proteomes" id="UP000013232">
    <property type="component" value="Unassembled WGS sequence"/>
</dbReference>
<evidence type="ECO:0000313" key="8">
    <source>
        <dbReference type="Proteomes" id="UP000013232"/>
    </source>
</evidence>
<dbReference type="Gene3D" id="1.20.120.160">
    <property type="entry name" value="HPT domain"/>
    <property type="match status" value="1"/>
</dbReference>
<name>N6XU79_THAL4</name>
<keyword evidence="8" id="KW-1185">Reference proteome</keyword>
<gene>
    <name evidence="7" type="ORF">C666_15675</name>
</gene>
<dbReference type="PANTHER" id="PTHR45339">
    <property type="entry name" value="HYBRID SIGNAL TRANSDUCTION HISTIDINE KINASE J"/>
    <property type="match status" value="1"/>
</dbReference>
<dbReference type="PROSITE" id="PS50110">
    <property type="entry name" value="RESPONSE_REGULATORY"/>
    <property type="match status" value="1"/>
</dbReference>
<dbReference type="SUPFAM" id="SSF47226">
    <property type="entry name" value="Histidine-containing phosphotransfer domain, HPT domain"/>
    <property type="match status" value="1"/>
</dbReference>
<dbReference type="InterPro" id="IPR008207">
    <property type="entry name" value="Sig_transdc_His_kin_Hpt_dom"/>
</dbReference>
<dbReference type="eggNOG" id="COG0745">
    <property type="taxonomic scope" value="Bacteria"/>
</dbReference>
<evidence type="ECO:0000256" key="4">
    <source>
        <dbReference type="PROSITE-ProRule" id="PRU00169"/>
    </source>
</evidence>
<sequence>ARARTAAAPAAHAPGDGAVLAALEPLRGAVVLVVDDMPLNREIARAFLEDAGLQVIEAAHGEEALARLAAHRCALVLMDVQMPVLDGLGAARRIRAGSTCPEIPIIAMTAHAMEGHRQQSLDAGMNDHLTKPIDVHALYAVLLRWIAPRQDAAAARAGLSTMAALAPPRPVARALPPAAVPATAQEGNTAPALLAEGWPADLPGIDTVRGLANHLGRPALYGRILGEFSAAFGAGLAPLREALAGGDAETAYRWVHSLKSGAATIGAAALSALARDMEQQLRSGGRPDEAALRALDHGLKSLCSTLATLPGQEARDARQAPAAAHPQLVADALELIDGALALLSCHDARAEGRMDKLNAHLRGTVWHARAEAAHALVEDVEYETALPLLATLREDMTRTPT</sequence>
<evidence type="ECO:0000313" key="7">
    <source>
        <dbReference type="EMBL" id="ENO85296.1"/>
    </source>
</evidence>
<dbReference type="Pfam" id="PF01627">
    <property type="entry name" value="Hpt"/>
    <property type="match status" value="1"/>
</dbReference>
<protein>
    <submittedName>
        <fullName evidence="7">PAS/PAC sensor hybrid histidine kinase</fullName>
    </submittedName>
</protein>
<dbReference type="GO" id="GO:0004672">
    <property type="term" value="F:protein kinase activity"/>
    <property type="evidence" value="ECO:0007669"/>
    <property type="project" value="UniProtKB-ARBA"/>
</dbReference>
<accession>N6XU79</accession>
<dbReference type="OrthoDB" id="9179585at2"/>
<evidence type="ECO:0000259" key="5">
    <source>
        <dbReference type="PROSITE" id="PS50110"/>
    </source>
</evidence>
<organism evidence="7 8">
    <name type="scientific">Thauera linaloolentis (strain DSM 12138 / JCM 21573 / CCUG 41526 / CIP 105981 / IAM 15112 / NBRC 102519 / 47Lol)</name>
    <dbReference type="NCBI Taxonomy" id="1123367"/>
    <lineage>
        <taxon>Bacteria</taxon>
        <taxon>Pseudomonadati</taxon>
        <taxon>Pseudomonadota</taxon>
        <taxon>Betaproteobacteria</taxon>
        <taxon>Rhodocyclales</taxon>
        <taxon>Zoogloeaceae</taxon>
        <taxon>Thauera</taxon>
    </lineage>
</organism>
<evidence type="ECO:0000259" key="6">
    <source>
        <dbReference type="PROSITE" id="PS50894"/>
    </source>
</evidence>
<feature type="domain" description="Response regulatory" evidence="5">
    <location>
        <begin position="30"/>
        <end position="146"/>
    </location>
</feature>
<dbReference type="GO" id="GO:0000160">
    <property type="term" value="P:phosphorelay signal transduction system"/>
    <property type="evidence" value="ECO:0007669"/>
    <property type="project" value="UniProtKB-KW"/>
</dbReference>
<dbReference type="EMBL" id="AMXE01000079">
    <property type="protein sequence ID" value="ENO85296.1"/>
    <property type="molecule type" value="Genomic_DNA"/>
</dbReference>
<comment type="caution">
    <text evidence="7">The sequence shown here is derived from an EMBL/GenBank/DDBJ whole genome shotgun (WGS) entry which is preliminary data.</text>
</comment>
<dbReference type="Pfam" id="PF00072">
    <property type="entry name" value="Response_reg"/>
    <property type="match status" value="1"/>
</dbReference>
<dbReference type="InterPro" id="IPR036641">
    <property type="entry name" value="HPT_dom_sf"/>
</dbReference>
<feature type="modified residue" description="4-aspartylphosphate" evidence="4">
    <location>
        <position position="79"/>
    </location>
</feature>
<dbReference type="GO" id="GO:0005886">
    <property type="term" value="C:plasma membrane"/>
    <property type="evidence" value="ECO:0007669"/>
    <property type="project" value="UniProtKB-SubCell"/>
</dbReference>
<dbReference type="InterPro" id="IPR011006">
    <property type="entry name" value="CheY-like_superfamily"/>
</dbReference>
<keyword evidence="1 4" id="KW-0597">Phosphoprotein</keyword>
<feature type="domain" description="HPt" evidence="6">
    <location>
        <begin position="217"/>
        <end position="309"/>
    </location>
</feature>
<evidence type="ECO:0000256" key="2">
    <source>
        <dbReference type="ARBA" id="ARBA00023012"/>
    </source>
</evidence>
<dbReference type="SMART" id="SM00448">
    <property type="entry name" value="REC"/>
    <property type="match status" value="1"/>
</dbReference>
<dbReference type="PROSITE" id="PS50894">
    <property type="entry name" value="HPT"/>
    <property type="match status" value="1"/>
</dbReference>
<proteinExistence type="predicted"/>
<dbReference type="SMART" id="SM00073">
    <property type="entry name" value="HPT"/>
    <property type="match status" value="1"/>
</dbReference>
<feature type="modified residue" description="Phosphohistidine" evidence="3">
    <location>
        <position position="256"/>
    </location>
</feature>
<dbReference type="AlphaFoldDB" id="N6XU79"/>
<dbReference type="GO" id="GO:0005524">
    <property type="term" value="F:ATP binding"/>
    <property type="evidence" value="ECO:0007669"/>
    <property type="project" value="UniProtKB-KW"/>
</dbReference>
<dbReference type="SUPFAM" id="SSF52172">
    <property type="entry name" value="CheY-like"/>
    <property type="match status" value="1"/>
</dbReference>